<comment type="caution">
    <text evidence="1">The sequence shown here is derived from an EMBL/GenBank/DDBJ whole genome shotgun (WGS) entry which is preliminary data.</text>
</comment>
<proteinExistence type="predicted"/>
<reference evidence="1" key="1">
    <citation type="journal article" date="2020" name="Stud. Mycol.">
        <title>101 Dothideomycetes genomes: a test case for predicting lifestyles and emergence of pathogens.</title>
        <authorList>
            <person name="Haridas S."/>
            <person name="Albert R."/>
            <person name="Binder M."/>
            <person name="Bloem J."/>
            <person name="Labutti K."/>
            <person name="Salamov A."/>
            <person name="Andreopoulos B."/>
            <person name="Baker S."/>
            <person name="Barry K."/>
            <person name="Bills G."/>
            <person name="Bluhm B."/>
            <person name="Cannon C."/>
            <person name="Castanera R."/>
            <person name="Culley D."/>
            <person name="Daum C."/>
            <person name="Ezra D."/>
            <person name="Gonzalez J."/>
            <person name="Henrissat B."/>
            <person name="Kuo A."/>
            <person name="Liang C."/>
            <person name="Lipzen A."/>
            <person name="Lutzoni F."/>
            <person name="Magnuson J."/>
            <person name="Mondo S."/>
            <person name="Nolan M."/>
            <person name="Ohm R."/>
            <person name="Pangilinan J."/>
            <person name="Park H.-J."/>
            <person name="Ramirez L."/>
            <person name="Alfaro M."/>
            <person name="Sun H."/>
            <person name="Tritt A."/>
            <person name="Yoshinaga Y."/>
            <person name="Zwiers L.-H."/>
            <person name="Turgeon B."/>
            <person name="Goodwin S."/>
            <person name="Spatafora J."/>
            <person name="Crous P."/>
            <person name="Grigoriev I."/>
        </authorList>
    </citation>
    <scope>NUCLEOTIDE SEQUENCE</scope>
    <source>
        <strain evidence="1">ATCC 200398</strain>
    </source>
</reference>
<dbReference type="Proteomes" id="UP000799755">
    <property type="component" value="Unassembled WGS sequence"/>
</dbReference>
<name>A0ACB6QNG0_9PLEO</name>
<organism evidence="1 2">
    <name type="scientific">Lindgomyces ingoldianus</name>
    <dbReference type="NCBI Taxonomy" id="673940"/>
    <lineage>
        <taxon>Eukaryota</taxon>
        <taxon>Fungi</taxon>
        <taxon>Dikarya</taxon>
        <taxon>Ascomycota</taxon>
        <taxon>Pezizomycotina</taxon>
        <taxon>Dothideomycetes</taxon>
        <taxon>Pleosporomycetidae</taxon>
        <taxon>Pleosporales</taxon>
        <taxon>Lindgomycetaceae</taxon>
        <taxon>Lindgomyces</taxon>
    </lineage>
</organism>
<accession>A0ACB6QNG0</accession>
<protein>
    <submittedName>
        <fullName evidence="1">Cytochrome P450</fullName>
    </submittedName>
</protein>
<sequence>MFPTSILAAVALFILYCIAQKRRRGRLPPGPPRIPILGNLHQAPKDAPWRTFDQWIQKYGPLVSADFGGTTVILVGDFATARDLLGKRANIYSSRPRMVMAGELTCKGQHIMLRPFDETFLLHQRLEASVLSPRASACYTPVQDMESKVLLKNLLSTNEFPKQYERFAASIVYVLVYGFRIETGDEWQLLTAHEVLKNFTYAGQVGAWIVDALPVLNYLPGFLATWKKQAEQWYQIEANLHMVNMKEALERSSWNWSKDFKNAKQAEGLTDVDISWDLGILCDAGVETTNVTLQIFTLACLAYPEFIPKAQQELDSIVGYNRLPTFEDLEHLPYIQAVVEENFRWRHIAPAGIPHATTREDYYKGYWIPKGSTIMPVFYSMCKDEKLFDSPFEFRPERWTDKTQLSNFGYGRRVCPGRFIARNSVSIAIARLLWAFNIRQAKKGGEKVVVHEDIFTTGFVSAPKPVEVVFEPRSEQHKNVIEKEFGSVDKNVANMLDDIRKRQIAVGLHPRA</sequence>
<dbReference type="EMBL" id="MU003517">
    <property type="protein sequence ID" value="KAF2468113.1"/>
    <property type="molecule type" value="Genomic_DNA"/>
</dbReference>
<evidence type="ECO:0000313" key="2">
    <source>
        <dbReference type="Proteomes" id="UP000799755"/>
    </source>
</evidence>
<gene>
    <name evidence="1" type="ORF">BDR25DRAFT_232477</name>
</gene>
<keyword evidence="2" id="KW-1185">Reference proteome</keyword>
<evidence type="ECO:0000313" key="1">
    <source>
        <dbReference type="EMBL" id="KAF2468113.1"/>
    </source>
</evidence>